<dbReference type="Gene3D" id="3.30.450.40">
    <property type="match status" value="1"/>
</dbReference>
<evidence type="ECO:0000256" key="7">
    <source>
        <dbReference type="SAM" id="Coils"/>
    </source>
</evidence>
<dbReference type="CDD" id="cd00156">
    <property type="entry name" value="REC"/>
    <property type="match status" value="1"/>
</dbReference>
<dbReference type="PROSITE" id="PS50113">
    <property type="entry name" value="PAC"/>
    <property type="match status" value="1"/>
</dbReference>
<dbReference type="SMART" id="SM00388">
    <property type="entry name" value="HisKA"/>
    <property type="match status" value="1"/>
</dbReference>
<dbReference type="CDD" id="cd00082">
    <property type="entry name" value="HisKA"/>
    <property type="match status" value="1"/>
</dbReference>
<dbReference type="Pfam" id="PF00512">
    <property type="entry name" value="HisKA"/>
    <property type="match status" value="1"/>
</dbReference>
<dbReference type="InterPro" id="IPR001789">
    <property type="entry name" value="Sig_transdc_resp-reg_receiver"/>
</dbReference>
<dbReference type="EC" id="2.7.13.3" evidence="2"/>
<accession>A0A062UWT7</accession>
<evidence type="ECO:0000256" key="6">
    <source>
        <dbReference type="PROSITE-ProRule" id="PRU00169"/>
    </source>
</evidence>
<dbReference type="SUPFAM" id="SSF52172">
    <property type="entry name" value="CheY-like"/>
    <property type="match status" value="1"/>
</dbReference>
<evidence type="ECO:0000256" key="1">
    <source>
        <dbReference type="ARBA" id="ARBA00000085"/>
    </source>
</evidence>
<dbReference type="Pfam" id="PF00072">
    <property type="entry name" value="Response_reg"/>
    <property type="match status" value="1"/>
</dbReference>
<dbReference type="Proteomes" id="UP000027153">
    <property type="component" value="Unassembled WGS sequence"/>
</dbReference>
<dbReference type="SUPFAM" id="SSF47384">
    <property type="entry name" value="Homodimeric domain of signal transducing histidine kinase"/>
    <property type="match status" value="1"/>
</dbReference>
<dbReference type="InterPro" id="IPR013656">
    <property type="entry name" value="PAS_4"/>
</dbReference>
<feature type="coiled-coil region" evidence="7">
    <location>
        <begin position="123"/>
        <end position="179"/>
    </location>
</feature>
<keyword evidence="3 6" id="KW-0597">Phosphoprotein</keyword>
<gene>
    <name evidence="12" type="ORF">ANME2D_02176</name>
</gene>
<feature type="domain" description="PAC" evidence="11">
    <location>
        <begin position="248"/>
        <end position="304"/>
    </location>
</feature>
<keyword evidence="13" id="KW-1185">Reference proteome</keyword>
<dbReference type="Gene3D" id="3.30.450.20">
    <property type="entry name" value="PAS domain"/>
    <property type="match status" value="1"/>
</dbReference>
<dbReference type="InterPro" id="IPR000014">
    <property type="entry name" value="PAS"/>
</dbReference>
<dbReference type="AlphaFoldDB" id="A0A062UWT7"/>
<comment type="caution">
    <text evidence="12">The sequence shown here is derived from an EMBL/GenBank/DDBJ whole genome shotgun (WGS) entry which is preliminary data.</text>
</comment>
<dbReference type="InterPro" id="IPR036890">
    <property type="entry name" value="HATPase_C_sf"/>
</dbReference>
<evidence type="ECO:0000313" key="12">
    <source>
        <dbReference type="EMBL" id="KCZ71446.1"/>
    </source>
</evidence>
<dbReference type="InterPro" id="IPR029016">
    <property type="entry name" value="GAF-like_dom_sf"/>
</dbReference>
<dbReference type="InterPro" id="IPR004358">
    <property type="entry name" value="Sig_transdc_His_kin-like_C"/>
</dbReference>
<dbReference type="PROSITE" id="PS50112">
    <property type="entry name" value="PAS"/>
    <property type="match status" value="1"/>
</dbReference>
<dbReference type="Pfam" id="PF08448">
    <property type="entry name" value="PAS_4"/>
    <property type="match status" value="1"/>
</dbReference>
<dbReference type="SUPFAM" id="SSF55874">
    <property type="entry name" value="ATPase domain of HSP90 chaperone/DNA topoisomerase II/histidine kinase"/>
    <property type="match status" value="1"/>
</dbReference>
<dbReference type="GO" id="GO:0000155">
    <property type="term" value="F:phosphorelay sensor kinase activity"/>
    <property type="evidence" value="ECO:0007669"/>
    <property type="project" value="InterPro"/>
</dbReference>
<proteinExistence type="predicted"/>
<dbReference type="SUPFAM" id="SSF55781">
    <property type="entry name" value="GAF domain-like"/>
    <property type="match status" value="1"/>
</dbReference>
<dbReference type="OrthoDB" id="342253at2157"/>
<dbReference type="Pfam" id="PF01590">
    <property type="entry name" value="GAF"/>
    <property type="match status" value="1"/>
</dbReference>
<dbReference type="PROSITE" id="PS50110">
    <property type="entry name" value="RESPONSE_REGULATORY"/>
    <property type="match status" value="1"/>
</dbReference>
<evidence type="ECO:0000256" key="5">
    <source>
        <dbReference type="ARBA" id="ARBA00022777"/>
    </source>
</evidence>
<evidence type="ECO:0000259" key="11">
    <source>
        <dbReference type="PROSITE" id="PS50113"/>
    </source>
</evidence>
<dbReference type="InterPro" id="IPR003661">
    <property type="entry name" value="HisK_dim/P_dom"/>
</dbReference>
<dbReference type="PATRIC" id="fig|1392998.3.peg.2172"/>
<dbReference type="SMART" id="SM00448">
    <property type="entry name" value="REC"/>
    <property type="match status" value="1"/>
</dbReference>
<sequence length="713" mass="80964">MGTLLRVLIVEDSKDDALLVVRELSRGCYDPVFERVDTAEAMSEALEEKTWDVIISDYVMPHFSGLEALGLLQKSGLDLPFIIVSGKIREDVAVEAMRAGAHDYIMKDNLTRLVPAIQREMCEAEMRRERKLAEETLRRAYDELELRVKERTAELAKVNEALQAEIQGHKRAEEALYRREQEFSALAENAPDIIARFDKKLRHIYVNQVIERITGIPCNSFIGKTNRELGMPENLVTLWDNALQTVFKTGKEKIIEFDFTTAGGKAYFESHIVPEFAKDGSIESVLGISRDITERRRTEELSKKLNDINFIINSTLDFNEIMQKTVVEAAKATGSDACNITLCKNGHWVVEYAYGLPQEVIGVIFSGEQAAISDIIENTKKPIVIKDLLGDERFRHWLLKEYGVRSVLGIPLLMRDEVIGILYFTYLSVKPTFSRPEIDFAEKLSASVSLAIQNANLFESVQREITEHRHAEEELKQRTEELARLNAELEQFAYIAAHDLQEPLRMISIFTQLLERRYKGRLDKDADEFIAYIVNGAKQMQQMIEDLLEYSQIGTRGKPFEPADLEAVFEQAIANLKVAIEENGAVVTHDPLPTVLADASQMVELLQHLISNAIKFRKEEPPRIHISAEKKGNEWVFSVQDNSIGISPEFMGQLFKIFQREHVAKYPGTGVGLAICRRIVERHGGRIWAESEPGKGSTFYFTIPEREKSGVIL</sequence>
<dbReference type="Gene3D" id="3.30.565.10">
    <property type="entry name" value="Histidine kinase-like ATPase, C-terminal domain"/>
    <property type="match status" value="1"/>
</dbReference>
<feature type="modified residue" description="4-aspartylphosphate" evidence="6">
    <location>
        <position position="57"/>
    </location>
</feature>
<evidence type="ECO:0000256" key="2">
    <source>
        <dbReference type="ARBA" id="ARBA00012438"/>
    </source>
</evidence>
<dbReference type="EMBL" id="JMIY01000005">
    <property type="protein sequence ID" value="KCZ71446.1"/>
    <property type="molecule type" value="Genomic_DNA"/>
</dbReference>
<organism evidence="12 13">
    <name type="scientific">Candidatus Methanoperedens nitratireducens</name>
    <dbReference type="NCBI Taxonomy" id="1392998"/>
    <lineage>
        <taxon>Archaea</taxon>
        <taxon>Methanobacteriati</taxon>
        <taxon>Methanobacteriota</taxon>
        <taxon>Stenosarchaea group</taxon>
        <taxon>Methanomicrobia</taxon>
        <taxon>Methanosarcinales</taxon>
        <taxon>ANME-2 cluster</taxon>
        <taxon>Candidatus Methanoperedentaceae</taxon>
        <taxon>Candidatus Methanoperedens</taxon>
    </lineage>
</organism>
<dbReference type="PANTHER" id="PTHR43304:SF1">
    <property type="entry name" value="PAC DOMAIN-CONTAINING PROTEIN"/>
    <property type="match status" value="1"/>
</dbReference>
<dbReference type="SUPFAM" id="SSF55785">
    <property type="entry name" value="PYP-like sensor domain (PAS domain)"/>
    <property type="match status" value="1"/>
</dbReference>
<feature type="domain" description="Response regulatory" evidence="9">
    <location>
        <begin position="6"/>
        <end position="122"/>
    </location>
</feature>
<dbReference type="InterPro" id="IPR000700">
    <property type="entry name" value="PAS-assoc_C"/>
</dbReference>
<evidence type="ECO:0000256" key="3">
    <source>
        <dbReference type="ARBA" id="ARBA00022553"/>
    </source>
</evidence>
<dbReference type="PRINTS" id="PR00344">
    <property type="entry name" value="BCTRLSENSOR"/>
</dbReference>
<dbReference type="PANTHER" id="PTHR43304">
    <property type="entry name" value="PHYTOCHROME-LIKE PROTEIN CPH1"/>
    <property type="match status" value="1"/>
</dbReference>
<dbReference type="FunFam" id="3.30.565.10:FF:000006">
    <property type="entry name" value="Sensor histidine kinase WalK"/>
    <property type="match status" value="1"/>
</dbReference>
<keyword evidence="4" id="KW-0808">Transferase</keyword>
<reference evidence="12 13" key="1">
    <citation type="journal article" date="2013" name="Nature">
        <title>Anaerobic oxidation of methane coupled to nitrate reduction in a novel archaeal lineage.</title>
        <authorList>
            <person name="Haroon M.F."/>
            <person name="Hu S."/>
            <person name="Shi Y."/>
            <person name="Imelfort M."/>
            <person name="Keller J."/>
            <person name="Hugenholtz P."/>
            <person name="Yuan Z."/>
            <person name="Tyson G.W."/>
        </authorList>
    </citation>
    <scope>NUCLEOTIDE SEQUENCE [LARGE SCALE GENOMIC DNA]</scope>
    <source>
        <strain evidence="12 13">ANME-2d</strain>
    </source>
</reference>
<keyword evidence="7" id="KW-0175">Coiled coil</keyword>
<dbReference type="InterPro" id="IPR052162">
    <property type="entry name" value="Sensor_kinase/Photoreceptor"/>
</dbReference>
<dbReference type="PROSITE" id="PS50109">
    <property type="entry name" value="HIS_KIN"/>
    <property type="match status" value="1"/>
</dbReference>
<protein>
    <recommendedName>
        <fullName evidence="2">histidine kinase</fullName>
        <ecNumber evidence="2">2.7.13.3</ecNumber>
    </recommendedName>
</protein>
<dbReference type="InterPro" id="IPR003018">
    <property type="entry name" value="GAF"/>
</dbReference>
<keyword evidence="5" id="KW-0418">Kinase</keyword>
<dbReference type="CDD" id="cd00130">
    <property type="entry name" value="PAS"/>
    <property type="match status" value="1"/>
</dbReference>
<comment type="catalytic activity">
    <reaction evidence="1">
        <text>ATP + protein L-histidine = ADP + protein N-phospho-L-histidine.</text>
        <dbReference type="EC" id="2.7.13.3"/>
    </reaction>
</comment>
<feature type="coiled-coil region" evidence="7">
    <location>
        <begin position="458"/>
        <end position="492"/>
    </location>
</feature>
<evidence type="ECO:0000259" key="10">
    <source>
        <dbReference type="PROSITE" id="PS50112"/>
    </source>
</evidence>
<dbReference type="SMART" id="SM00065">
    <property type="entry name" value="GAF"/>
    <property type="match status" value="1"/>
</dbReference>
<evidence type="ECO:0000259" key="8">
    <source>
        <dbReference type="PROSITE" id="PS50109"/>
    </source>
</evidence>
<dbReference type="Gene3D" id="3.40.50.2300">
    <property type="match status" value="1"/>
</dbReference>
<feature type="domain" description="PAS" evidence="10">
    <location>
        <begin position="179"/>
        <end position="250"/>
    </location>
</feature>
<dbReference type="InterPro" id="IPR003594">
    <property type="entry name" value="HATPase_dom"/>
</dbReference>
<feature type="domain" description="Histidine kinase" evidence="8">
    <location>
        <begin position="495"/>
        <end position="707"/>
    </location>
</feature>
<evidence type="ECO:0000259" key="9">
    <source>
        <dbReference type="PROSITE" id="PS50110"/>
    </source>
</evidence>
<dbReference type="SMART" id="SM00387">
    <property type="entry name" value="HATPase_c"/>
    <property type="match status" value="1"/>
</dbReference>
<dbReference type="Pfam" id="PF02518">
    <property type="entry name" value="HATPase_c"/>
    <property type="match status" value="1"/>
</dbReference>
<evidence type="ECO:0000256" key="4">
    <source>
        <dbReference type="ARBA" id="ARBA00022679"/>
    </source>
</evidence>
<evidence type="ECO:0000313" key="13">
    <source>
        <dbReference type="Proteomes" id="UP000027153"/>
    </source>
</evidence>
<dbReference type="NCBIfam" id="TIGR00229">
    <property type="entry name" value="sensory_box"/>
    <property type="match status" value="1"/>
</dbReference>
<name>A0A062UWT7_9EURY</name>
<dbReference type="InterPro" id="IPR011006">
    <property type="entry name" value="CheY-like_superfamily"/>
</dbReference>
<dbReference type="InterPro" id="IPR035965">
    <property type="entry name" value="PAS-like_dom_sf"/>
</dbReference>
<dbReference type="RefSeq" id="WP_052368813.1">
    <property type="nucleotide sequence ID" value="NZ_JMIY01000005.1"/>
</dbReference>
<dbReference type="InterPro" id="IPR005467">
    <property type="entry name" value="His_kinase_dom"/>
</dbReference>
<dbReference type="InterPro" id="IPR036097">
    <property type="entry name" value="HisK_dim/P_sf"/>
</dbReference>
<dbReference type="Gene3D" id="1.10.287.130">
    <property type="match status" value="1"/>
</dbReference>